<feature type="signal peptide" evidence="1">
    <location>
        <begin position="1"/>
        <end position="35"/>
    </location>
</feature>
<dbReference type="EMBL" id="JARKHS020032594">
    <property type="protein sequence ID" value="KAK8759792.1"/>
    <property type="molecule type" value="Genomic_DNA"/>
</dbReference>
<dbReference type="AlphaFoldDB" id="A0AAQ4DBF2"/>
<gene>
    <name evidence="2" type="ORF">V5799_028950</name>
</gene>
<organism evidence="2 3">
    <name type="scientific">Amblyomma americanum</name>
    <name type="common">Lone star tick</name>
    <dbReference type="NCBI Taxonomy" id="6943"/>
    <lineage>
        <taxon>Eukaryota</taxon>
        <taxon>Metazoa</taxon>
        <taxon>Ecdysozoa</taxon>
        <taxon>Arthropoda</taxon>
        <taxon>Chelicerata</taxon>
        <taxon>Arachnida</taxon>
        <taxon>Acari</taxon>
        <taxon>Parasitiformes</taxon>
        <taxon>Ixodida</taxon>
        <taxon>Ixodoidea</taxon>
        <taxon>Ixodidae</taxon>
        <taxon>Amblyomminae</taxon>
        <taxon>Amblyomma</taxon>
    </lineage>
</organism>
<feature type="chain" id="PRO_5042963678" description="Secreted protein" evidence="1">
    <location>
        <begin position="36"/>
        <end position="168"/>
    </location>
</feature>
<keyword evidence="1" id="KW-0732">Signal</keyword>
<reference evidence="2 3" key="1">
    <citation type="journal article" date="2023" name="Arcadia Sci">
        <title>De novo assembly of a long-read Amblyomma americanum tick genome.</title>
        <authorList>
            <person name="Chou S."/>
            <person name="Poskanzer K.E."/>
            <person name="Rollins M."/>
            <person name="Thuy-Boun P.S."/>
        </authorList>
    </citation>
    <scope>NUCLEOTIDE SEQUENCE [LARGE SCALE GENOMIC DNA]</scope>
    <source>
        <strain evidence="2">F_SG_1</strain>
        <tissue evidence="2">Salivary glands</tissue>
    </source>
</reference>
<name>A0AAQ4DBF2_AMBAM</name>
<accession>A0AAQ4DBF2</accession>
<sequence length="168" mass="18701">MAHIEHSTLLCSFYRGCSTAIVSLAFAALLPPCCAQPSVIRYALKPCSPSPAIVIRNVEVKTQMDRGQAILAFTVNVRRPLEVPTLRITVNDEALNRPEPEYKLCDLVQRDREDNARDSCNLDPQVYHAEVKVSGYQAFFLTSEGARSKLRFEVIDKGQVVGCYSNVP</sequence>
<evidence type="ECO:0000256" key="1">
    <source>
        <dbReference type="SAM" id="SignalP"/>
    </source>
</evidence>
<keyword evidence="3" id="KW-1185">Reference proteome</keyword>
<evidence type="ECO:0008006" key="4">
    <source>
        <dbReference type="Google" id="ProtNLM"/>
    </source>
</evidence>
<dbReference type="Proteomes" id="UP001321473">
    <property type="component" value="Unassembled WGS sequence"/>
</dbReference>
<evidence type="ECO:0000313" key="3">
    <source>
        <dbReference type="Proteomes" id="UP001321473"/>
    </source>
</evidence>
<evidence type="ECO:0000313" key="2">
    <source>
        <dbReference type="EMBL" id="KAK8759792.1"/>
    </source>
</evidence>
<protein>
    <recommendedName>
        <fullName evidence="4">Secreted protein</fullName>
    </recommendedName>
</protein>
<comment type="caution">
    <text evidence="2">The sequence shown here is derived from an EMBL/GenBank/DDBJ whole genome shotgun (WGS) entry which is preliminary data.</text>
</comment>
<proteinExistence type="predicted"/>